<dbReference type="GO" id="GO:0006281">
    <property type="term" value="P:DNA repair"/>
    <property type="evidence" value="ECO:0007669"/>
    <property type="project" value="TreeGrafter"/>
</dbReference>
<name>A0A1Z5K6C7_FISSO</name>
<evidence type="ECO:0000313" key="1">
    <source>
        <dbReference type="EMBL" id="GAX21843.1"/>
    </source>
</evidence>
<dbReference type="Pfam" id="PF13419">
    <property type="entry name" value="HAD_2"/>
    <property type="match status" value="1"/>
</dbReference>
<dbReference type="Proteomes" id="UP000198406">
    <property type="component" value="Unassembled WGS sequence"/>
</dbReference>
<dbReference type="SFLD" id="SFLDS00003">
    <property type="entry name" value="Haloacid_Dehalogenase"/>
    <property type="match status" value="1"/>
</dbReference>
<proteinExistence type="predicted"/>
<dbReference type="AlphaFoldDB" id="A0A1Z5K6C7"/>
<dbReference type="SUPFAM" id="SSF56784">
    <property type="entry name" value="HAD-like"/>
    <property type="match status" value="1"/>
</dbReference>
<organism evidence="1 2">
    <name type="scientific">Fistulifera solaris</name>
    <name type="common">Oleaginous diatom</name>
    <dbReference type="NCBI Taxonomy" id="1519565"/>
    <lineage>
        <taxon>Eukaryota</taxon>
        <taxon>Sar</taxon>
        <taxon>Stramenopiles</taxon>
        <taxon>Ochrophyta</taxon>
        <taxon>Bacillariophyta</taxon>
        <taxon>Bacillariophyceae</taxon>
        <taxon>Bacillariophycidae</taxon>
        <taxon>Naviculales</taxon>
        <taxon>Naviculaceae</taxon>
        <taxon>Fistulifera</taxon>
    </lineage>
</organism>
<keyword evidence="2" id="KW-1185">Reference proteome</keyword>
<dbReference type="EMBL" id="BDSP01000173">
    <property type="protein sequence ID" value="GAX21843.1"/>
    <property type="molecule type" value="Genomic_DNA"/>
</dbReference>
<dbReference type="InterPro" id="IPR041492">
    <property type="entry name" value="HAD_2"/>
</dbReference>
<dbReference type="PANTHER" id="PTHR43434">
    <property type="entry name" value="PHOSPHOGLYCOLATE PHOSPHATASE"/>
    <property type="match status" value="1"/>
</dbReference>
<dbReference type="InterPro" id="IPR023198">
    <property type="entry name" value="PGP-like_dom2"/>
</dbReference>
<dbReference type="GO" id="GO:0008967">
    <property type="term" value="F:phosphoglycolate phosphatase activity"/>
    <property type="evidence" value="ECO:0007669"/>
    <property type="project" value="TreeGrafter"/>
</dbReference>
<dbReference type="InterPro" id="IPR023214">
    <property type="entry name" value="HAD_sf"/>
</dbReference>
<dbReference type="SFLD" id="SFLDG01129">
    <property type="entry name" value="C1.5:_HAD__Beta-PGM__Phosphata"/>
    <property type="match status" value="1"/>
</dbReference>
<dbReference type="OrthoDB" id="269227at2759"/>
<protein>
    <recommendedName>
        <fullName evidence="3">Phosphoglycolate phosphatase</fullName>
    </recommendedName>
</protein>
<dbReference type="Gene3D" id="1.10.150.240">
    <property type="entry name" value="Putative phosphatase, domain 2"/>
    <property type="match status" value="1"/>
</dbReference>
<comment type="caution">
    <text evidence="1">The sequence shown here is derived from an EMBL/GenBank/DDBJ whole genome shotgun (WGS) entry which is preliminary data.</text>
</comment>
<dbReference type="InterPro" id="IPR006439">
    <property type="entry name" value="HAD-SF_hydro_IA"/>
</dbReference>
<evidence type="ECO:0008006" key="3">
    <source>
        <dbReference type="Google" id="ProtNLM"/>
    </source>
</evidence>
<dbReference type="InterPro" id="IPR050155">
    <property type="entry name" value="HAD-like_hydrolase_sf"/>
</dbReference>
<accession>A0A1Z5K6C7</accession>
<dbReference type="PANTHER" id="PTHR43434:SF1">
    <property type="entry name" value="PHOSPHOGLYCOLATE PHOSPHATASE"/>
    <property type="match status" value="1"/>
</dbReference>
<dbReference type="InterPro" id="IPR036412">
    <property type="entry name" value="HAD-like_sf"/>
</dbReference>
<dbReference type="InParanoid" id="A0A1Z5K6C7"/>
<dbReference type="NCBIfam" id="TIGR01509">
    <property type="entry name" value="HAD-SF-IA-v3"/>
    <property type="match status" value="1"/>
</dbReference>
<sequence>MILRRLGTVFPSLLLLLFILFRFVPLHAFSAKMHKGIIFDVDGTLADSWKLGFDATQLILKRHDIPLITPEIYHECTRYATPDRLARHAGLQPGDDEYLKVGKQLAQEFDALYIGLVSKDTAAFFPGIEQLLHSIPETIAVGALTNAAEQYAHAVLRTNCPVTSRLSTSPSIYSRFQSIRGADTVPQPKPAPDGLLLVCRELNVPAHQCVYVGDSPSDGVSAHAAGMKAIGVLWGSHTAESLRQAPFDHLCSSVEDLHAILVEHCK</sequence>
<evidence type="ECO:0000313" key="2">
    <source>
        <dbReference type="Proteomes" id="UP000198406"/>
    </source>
</evidence>
<gene>
    <name evidence="1" type="ORF">FisN_30Hh043</name>
</gene>
<reference evidence="1 2" key="1">
    <citation type="journal article" date="2015" name="Plant Cell">
        <title>Oil accumulation by the oleaginous diatom Fistulifera solaris as revealed by the genome and transcriptome.</title>
        <authorList>
            <person name="Tanaka T."/>
            <person name="Maeda Y."/>
            <person name="Veluchamy A."/>
            <person name="Tanaka M."/>
            <person name="Abida H."/>
            <person name="Marechal E."/>
            <person name="Bowler C."/>
            <person name="Muto M."/>
            <person name="Sunaga Y."/>
            <person name="Tanaka M."/>
            <person name="Yoshino T."/>
            <person name="Taniguchi T."/>
            <person name="Fukuda Y."/>
            <person name="Nemoto M."/>
            <person name="Matsumoto M."/>
            <person name="Wong P.S."/>
            <person name="Aburatani S."/>
            <person name="Fujibuchi W."/>
        </authorList>
    </citation>
    <scope>NUCLEOTIDE SEQUENCE [LARGE SCALE GENOMIC DNA]</scope>
    <source>
        <strain evidence="1 2">JPCC DA0580</strain>
    </source>
</reference>
<dbReference type="Gene3D" id="3.40.50.1000">
    <property type="entry name" value="HAD superfamily/HAD-like"/>
    <property type="match status" value="1"/>
</dbReference>